<dbReference type="Gene3D" id="2.180.10.10">
    <property type="entry name" value="RHS repeat-associated core"/>
    <property type="match status" value="1"/>
</dbReference>
<feature type="compositionally biased region" description="Low complexity" evidence="1">
    <location>
        <begin position="13"/>
        <end position="35"/>
    </location>
</feature>
<dbReference type="CDD" id="cd00081">
    <property type="entry name" value="Hint"/>
    <property type="match status" value="1"/>
</dbReference>
<name>A0A7H8N250_9ACTN</name>
<evidence type="ECO:0000313" key="4">
    <source>
        <dbReference type="Proteomes" id="UP000509303"/>
    </source>
</evidence>
<dbReference type="SMART" id="SM00306">
    <property type="entry name" value="HintN"/>
    <property type="match status" value="1"/>
</dbReference>
<feature type="compositionally biased region" description="Basic and acidic residues" evidence="1">
    <location>
        <begin position="67"/>
        <end position="76"/>
    </location>
</feature>
<proteinExistence type="predicted"/>
<dbReference type="InterPro" id="IPR006530">
    <property type="entry name" value="YD"/>
</dbReference>
<feature type="region of interest" description="Disordered" evidence="1">
    <location>
        <begin position="1"/>
        <end position="76"/>
    </location>
</feature>
<feature type="region of interest" description="Disordered" evidence="1">
    <location>
        <begin position="850"/>
        <end position="893"/>
    </location>
</feature>
<dbReference type="Proteomes" id="UP000509303">
    <property type="component" value="Chromosome"/>
</dbReference>
<feature type="compositionally biased region" description="Low complexity" evidence="1">
    <location>
        <begin position="256"/>
        <end position="281"/>
    </location>
</feature>
<dbReference type="PANTHER" id="PTHR32305">
    <property type="match status" value="1"/>
</dbReference>
<organism evidence="3 4">
    <name type="scientific">Streptomyces buecherae</name>
    <dbReference type="NCBI Taxonomy" id="2763006"/>
    <lineage>
        <taxon>Bacteria</taxon>
        <taxon>Bacillati</taxon>
        <taxon>Actinomycetota</taxon>
        <taxon>Actinomycetes</taxon>
        <taxon>Kitasatosporales</taxon>
        <taxon>Streptomycetaceae</taxon>
        <taxon>Streptomyces</taxon>
    </lineage>
</organism>
<feature type="region of interest" description="Disordered" evidence="1">
    <location>
        <begin position="245"/>
        <end position="306"/>
    </location>
</feature>
<evidence type="ECO:0000259" key="2">
    <source>
        <dbReference type="SMART" id="SM00306"/>
    </source>
</evidence>
<dbReference type="SUPFAM" id="SSF51294">
    <property type="entry name" value="Hedgehog/intein (Hint) domain"/>
    <property type="match status" value="1"/>
</dbReference>
<dbReference type="InterPro" id="IPR031325">
    <property type="entry name" value="RHS_repeat"/>
</dbReference>
<dbReference type="Gene3D" id="2.170.16.10">
    <property type="entry name" value="Hedgehog/Intein (Hint) domain"/>
    <property type="match status" value="1"/>
</dbReference>
<feature type="compositionally biased region" description="Polar residues" evidence="1">
    <location>
        <begin position="864"/>
        <end position="874"/>
    </location>
</feature>
<feature type="compositionally biased region" description="Basic and acidic residues" evidence="1">
    <location>
        <begin position="1"/>
        <end position="11"/>
    </location>
</feature>
<keyword evidence="4" id="KW-1185">Reference proteome</keyword>
<feature type="compositionally biased region" description="Polar residues" evidence="1">
    <location>
        <begin position="282"/>
        <end position="292"/>
    </location>
</feature>
<evidence type="ECO:0000313" key="3">
    <source>
        <dbReference type="EMBL" id="QKW48587.1"/>
    </source>
</evidence>
<accession>A0A7H8N250</accession>
<dbReference type="InterPro" id="IPR050708">
    <property type="entry name" value="T6SS_VgrG/RHS"/>
</dbReference>
<dbReference type="PANTHER" id="PTHR32305:SF17">
    <property type="entry name" value="TRNA NUCLEASE WAPA"/>
    <property type="match status" value="1"/>
</dbReference>
<sequence>MTRRDAVDRHARTAGGARSFGRTGTGGRRLAPRGASEPCLGPERLGRASSVPAPSRPTVTLGWHPGPTEHHQTAERKRSWGTITANLTGTAHSRHFTSLDDGAGEKWRTTSTATRYDTVAGRPIEADDFGDDSTTKDDQCTRTTYADNTKANLLNLPARVEQVSVACAPTPDRSKDVISDVRTAYDGGGYGAAPVRGDATTTATLKEHDGTKATYLESGATYDSYGRALTNTDLTATVTATGTAAPVRTKRDDGRTTTTAYTPTTGLPTKTVVTTPPATKGDASTAQTTTSELDPLRGQPTAQIDTNGKRTSFAQDAFGRSTKVWLANRRTTQLPSMEFTYFIEEGQPVAVRTQSLSLAGGSQIASYVLYDGYLRPRQTQSPGPDGGRVLTDTFYGERGLTTKTFAPYYAADNPQKFLFKPADALSVESQTRHTHDGLGRETLAQEIAGNGDGGAILATTRTVHGGDRTTVIPPEGGTAATTLVDARGKTSELWQHHTRSATAAHDTTRYRYTPSGELAEFTDPAGNTWTFAYDQLGRKVRTGDPDRGVTTHAYDDRGQLTSTTDARDTTLVHDYDGLGRRTGIREGDRAGKLRAAWVYDTLSGAKGHLAESTRYVDGAAYTSKVTMRDQLYQPMKTSIVIPEKEGALAGTHQTGTAYHANGLTAGISYSAAGALPGGGASYDYEDGTLRPNKVFDGRGMTATTSYSLTGKPLQYELGGASTGDKKTWVTNTYEWGTQRLATSRVDRQDVPGVDQHATYRYDQIGNVTSVSDTSRSGTDTQCFTYDYLRRLTEAWTEPAKSCQATPPADGIGGPAPYWLSYTYDVSGNRRTETQHDPVGDTARDTKRTYTYPAPGSPQPPTLKQVDTQSPTGTARDTYGYDEVGNTRTRTLGGDTQTLTWDAEGHLATATEPGPNGTDEVTSYLYDADGNRLISRTPSQTTLHLGHTEITVAKGANTAKATRYLDLGGGHQAVREDDDTISLTVADHHGTGQLAIDGPTFELTQRRTTPFGALRGTEPVSWPGTKGFVGGTIDTSTGLTHLGAREYDPATGRFISVDPLMDLNDPQQMHGYIYGNNSPLTFSDPTGLSWISDLRESATRMGKELRRDSERIARRSWSSFAGGGQAPRGGGYVRTASSGGGGTCYYAMGASYGCGKGGGGRGGGSQSSHSYPVAPEVKTDGALKGFNLFNFVKSLVLPDVEQWKKCSRADAEGCAWAATDLPWGKLFKPLKFFKKAPKSRERAPSQGRLDCKTDSFLPGTGVLLANGTRKEIEDVRTGDRVTVTDPQTGETTTREVVATIVTEDDKYFTDLTVTTAGATTSLIATDHHPFWSPSQNAWIDAGDLKPGMTLRTPKGDTVQVHATRYYEKRQRTHNLNVADVHTYYVLAGRTPVLVHNSNCDFKMGVADEKYDKHVLGLDDSGNPTRRPDMPEYDTDDGFERYVADAQALMCPGSCPAAAREAVRSDGVIIRMDSQGRIGMRNGNTITTYFRPDDPLAYFQREAAR</sequence>
<feature type="domain" description="Hint" evidence="2">
    <location>
        <begin position="1252"/>
        <end position="1353"/>
    </location>
</feature>
<dbReference type="InterPro" id="IPR022385">
    <property type="entry name" value="Rhs_assc_core"/>
</dbReference>
<dbReference type="InterPro" id="IPR003587">
    <property type="entry name" value="Hint_dom_N"/>
</dbReference>
<dbReference type="InterPro" id="IPR036844">
    <property type="entry name" value="Hint_dom_sf"/>
</dbReference>
<dbReference type="Pfam" id="PF07591">
    <property type="entry name" value="PT-HINT"/>
    <property type="match status" value="1"/>
</dbReference>
<dbReference type="NCBIfam" id="TIGR03696">
    <property type="entry name" value="Rhs_assc_core"/>
    <property type="match status" value="1"/>
</dbReference>
<dbReference type="Pfam" id="PF05593">
    <property type="entry name" value="RHS_repeat"/>
    <property type="match status" value="2"/>
</dbReference>
<reference evidence="3 4" key="1">
    <citation type="submission" date="2020-06" db="EMBL/GenBank/DDBJ databases">
        <title>Genome mining for natural products.</title>
        <authorList>
            <person name="Zhang B."/>
            <person name="Shi J."/>
            <person name="Ge H."/>
        </authorList>
    </citation>
    <scope>NUCLEOTIDE SEQUENCE [LARGE SCALE GENOMIC DNA]</scope>
    <source>
        <strain evidence="3 4">NA00687</strain>
    </source>
</reference>
<protein>
    <recommendedName>
        <fullName evidence="2">Hint domain-containing protein</fullName>
    </recommendedName>
</protein>
<gene>
    <name evidence="3" type="ORF">HUT08_02410</name>
</gene>
<evidence type="ECO:0000256" key="1">
    <source>
        <dbReference type="SAM" id="MobiDB-lite"/>
    </source>
</evidence>
<dbReference type="NCBIfam" id="TIGR01643">
    <property type="entry name" value="YD_repeat_2x"/>
    <property type="match status" value="2"/>
</dbReference>
<dbReference type="EMBL" id="CP054929">
    <property type="protein sequence ID" value="QKW48587.1"/>
    <property type="molecule type" value="Genomic_DNA"/>
</dbReference>